<keyword evidence="1" id="KW-1133">Transmembrane helix</keyword>
<dbReference type="AlphaFoldDB" id="A0AAV0Y8C3"/>
<keyword evidence="3" id="KW-1185">Reference proteome</keyword>
<name>A0AAV0Y8C3_9HEMI</name>
<comment type="caution">
    <text evidence="2">The sequence shown here is derived from an EMBL/GenBank/DDBJ whole genome shotgun (WGS) entry which is preliminary data.</text>
</comment>
<gene>
    <name evidence="2" type="ORF">MEUPH1_LOCUS29769</name>
</gene>
<dbReference type="EMBL" id="CARXXK010001474">
    <property type="protein sequence ID" value="CAI6376397.1"/>
    <property type="molecule type" value="Genomic_DNA"/>
</dbReference>
<keyword evidence="1" id="KW-0812">Transmembrane</keyword>
<dbReference type="PANTHER" id="PTHR33053">
    <property type="entry name" value="PROTEIN, PUTATIVE-RELATED"/>
    <property type="match status" value="1"/>
</dbReference>
<organism evidence="2 3">
    <name type="scientific">Macrosiphum euphorbiae</name>
    <name type="common">potato aphid</name>
    <dbReference type="NCBI Taxonomy" id="13131"/>
    <lineage>
        <taxon>Eukaryota</taxon>
        <taxon>Metazoa</taxon>
        <taxon>Ecdysozoa</taxon>
        <taxon>Arthropoda</taxon>
        <taxon>Hexapoda</taxon>
        <taxon>Insecta</taxon>
        <taxon>Pterygota</taxon>
        <taxon>Neoptera</taxon>
        <taxon>Paraneoptera</taxon>
        <taxon>Hemiptera</taxon>
        <taxon>Sternorrhyncha</taxon>
        <taxon>Aphidomorpha</taxon>
        <taxon>Aphidoidea</taxon>
        <taxon>Aphididae</taxon>
        <taxon>Macrosiphini</taxon>
        <taxon>Macrosiphum</taxon>
    </lineage>
</organism>
<proteinExistence type="predicted"/>
<reference evidence="2 3" key="1">
    <citation type="submission" date="2023-01" db="EMBL/GenBank/DDBJ databases">
        <authorList>
            <person name="Whitehead M."/>
        </authorList>
    </citation>
    <scope>NUCLEOTIDE SEQUENCE [LARGE SCALE GENOMIC DNA]</scope>
</reference>
<evidence type="ECO:0000313" key="2">
    <source>
        <dbReference type="EMBL" id="CAI6376397.1"/>
    </source>
</evidence>
<protein>
    <submittedName>
        <fullName evidence="2">Uncharacterized protein</fullName>
    </submittedName>
</protein>
<evidence type="ECO:0000256" key="1">
    <source>
        <dbReference type="SAM" id="Phobius"/>
    </source>
</evidence>
<sequence length="290" mass="32578">MSKRKTKDISCISQRTFRRRVATDFNAAVQDSDNSLDEDRATHLQITSHHESAVVPDSDQNFFLNGSVTKGSNNIMINDNTTISTSFTENADYNSTSNDIHNLISDNLQNFTSTDSSFSEYDNNCIQYIDYSNCESESFEEKLKIWALKYKIKLNALDGLLVILRDEVCGKFLPKDSRTLLKTPRTSVIKSVEPGHYCHFGLKAGLREAMQKEIIKFSSYHNSNIGLKISTDGLPLSDSSNSQLWPILGCLAGSSYIFVIGVYHGLTKPNDSNIFFQDFVSEMIDIFNNG</sequence>
<evidence type="ECO:0000313" key="3">
    <source>
        <dbReference type="Proteomes" id="UP001160148"/>
    </source>
</evidence>
<dbReference type="Proteomes" id="UP001160148">
    <property type="component" value="Unassembled WGS sequence"/>
</dbReference>
<accession>A0AAV0Y8C3</accession>
<feature type="non-terminal residue" evidence="2">
    <location>
        <position position="290"/>
    </location>
</feature>
<feature type="transmembrane region" description="Helical" evidence="1">
    <location>
        <begin position="244"/>
        <end position="266"/>
    </location>
</feature>
<keyword evidence="1" id="KW-0472">Membrane</keyword>
<dbReference type="PANTHER" id="PTHR33053:SF24">
    <property type="entry name" value="TRANSPOSASE DOMAIN-CONTAINING PROTEIN"/>
    <property type="match status" value="1"/>
</dbReference>